<feature type="transmembrane region" description="Helical" evidence="1">
    <location>
        <begin position="185"/>
        <end position="204"/>
    </location>
</feature>
<evidence type="ECO:0000313" key="2">
    <source>
        <dbReference type="EMBL" id="MDZ5738505.1"/>
    </source>
</evidence>
<proteinExistence type="predicted"/>
<keyword evidence="1" id="KW-1133">Transmembrane helix</keyword>
<gene>
    <name evidence="2" type="ORF">SOW75_09950</name>
</gene>
<dbReference type="EMBL" id="JAXUBM010000008">
    <property type="protein sequence ID" value="MDZ5738505.1"/>
    <property type="molecule type" value="Genomic_DNA"/>
</dbReference>
<feature type="transmembrane region" description="Helical" evidence="1">
    <location>
        <begin position="36"/>
        <end position="56"/>
    </location>
</feature>
<protein>
    <submittedName>
        <fullName evidence="2">AbrB family transcriptional regulator</fullName>
    </submittedName>
</protein>
<feature type="transmembrane region" description="Helical" evidence="1">
    <location>
        <begin position="63"/>
        <end position="83"/>
    </location>
</feature>
<dbReference type="NCBIfam" id="TIGR03082">
    <property type="entry name" value="Gneg_AbrB_dup"/>
    <property type="match status" value="2"/>
</dbReference>
<dbReference type="PANTHER" id="PTHR38457:SF1">
    <property type="entry name" value="REGULATOR ABRB-RELATED"/>
    <property type="match status" value="1"/>
</dbReference>
<accession>A0ABU5KXG4</accession>
<feature type="transmembrane region" description="Helical" evidence="1">
    <location>
        <begin position="89"/>
        <end position="112"/>
    </location>
</feature>
<dbReference type="InterPro" id="IPR007820">
    <property type="entry name" value="AbrB_fam"/>
</dbReference>
<dbReference type="Pfam" id="PF05145">
    <property type="entry name" value="AbrB"/>
    <property type="match status" value="1"/>
</dbReference>
<dbReference type="GeneID" id="97168179"/>
<dbReference type="Proteomes" id="UP001292116">
    <property type="component" value="Unassembled WGS sequence"/>
</dbReference>
<feature type="transmembrane region" description="Helical" evidence="1">
    <location>
        <begin position="153"/>
        <end position="173"/>
    </location>
</feature>
<evidence type="ECO:0000256" key="1">
    <source>
        <dbReference type="SAM" id="Phobius"/>
    </source>
</evidence>
<organism evidence="2 3">
    <name type="scientific">Pseudomonas asiatica</name>
    <dbReference type="NCBI Taxonomy" id="2219225"/>
    <lineage>
        <taxon>Bacteria</taxon>
        <taxon>Pseudomonadati</taxon>
        <taxon>Pseudomonadota</taxon>
        <taxon>Gammaproteobacteria</taxon>
        <taxon>Pseudomonadales</taxon>
        <taxon>Pseudomonadaceae</taxon>
        <taxon>Pseudomonas</taxon>
    </lineage>
</organism>
<dbReference type="RefSeq" id="WP_085720142.1">
    <property type="nucleotide sequence ID" value="NZ_BLJF01000001.1"/>
</dbReference>
<sequence length="369" mass="38366">MPTPSSLSKPALLQWLCVVLAAGAAGQFFHFLHIPAGLFLGPMLAGIACGLLGVTIRVHRHAFRFGQGCVGVLVAHSMTWPVIQTLAQSWYQMLGITALTLAMSALVSLGAIRFSGLSKATAAWGTAPGAASAMVAMSEDYGADARVVATMQYVRVVCVIVVGALVSHVLGAQTPSSGAANMGQTGNLLDLVLSLGVILVGVAAGTRLPAGALLVPLLLGGALQLSGAITIDLPSWIFSLGYGLIGCYIGLRFDRRTVAYVWRQMPAMVLSSSALILLCAGSAWFLAKLMGIDFLSMYLATSPGGLDAMAILAVETHADTGFVLASQTLRLFSVVLVSVVMARQVLRNAPSDAAEKKGQPKSWSSADPK</sequence>
<comment type="caution">
    <text evidence="2">The sequence shown here is derived from an EMBL/GenBank/DDBJ whole genome shotgun (WGS) entry which is preliminary data.</text>
</comment>
<reference evidence="2 3" key="1">
    <citation type="submission" date="2023-11" db="EMBL/GenBank/DDBJ databases">
        <title>Draft genomes analysis of Pseudomonas asiatica isolated from milk, feces and farm soil of cows suffering from clinical mastitis.</title>
        <authorList>
            <person name="Rahman T."/>
            <person name="Das Z.C."/>
            <person name="Hoque M.N."/>
        </authorList>
    </citation>
    <scope>NUCLEOTIDE SEQUENCE [LARGE SCALE GENOMIC DNA]</scope>
    <source>
        <strain evidence="2 3">2F2</strain>
    </source>
</reference>
<dbReference type="PIRSF" id="PIRSF038991">
    <property type="entry name" value="Protein_AbrB"/>
    <property type="match status" value="1"/>
</dbReference>
<keyword evidence="1" id="KW-0812">Transmembrane</keyword>
<dbReference type="PANTHER" id="PTHR38457">
    <property type="entry name" value="REGULATOR ABRB-RELATED"/>
    <property type="match status" value="1"/>
</dbReference>
<feature type="transmembrane region" description="Helical" evidence="1">
    <location>
        <begin position="211"/>
        <end position="229"/>
    </location>
</feature>
<dbReference type="InterPro" id="IPR017516">
    <property type="entry name" value="AbrB_dup"/>
</dbReference>
<feature type="transmembrane region" description="Helical" evidence="1">
    <location>
        <begin position="265"/>
        <end position="287"/>
    </location>
</feature>
<evidence type="ECO:0000313" key="3">
    <source>
        <dbReference type="Proteomes" id="UP001292116"/>
    </source>
</evidence>
<keyword evidence="3" id="KW-1185">Reference proteome</keyword>
<name>A0ABU5KXG4_9PSED</name>
<feature type="transmembrane region" description="Helical" evidence="1">
    <location>
        <begin position="235"/>
        <end position="253"/>
    </location>
</feature>
<keyword evidence="1" id="KW-0472">Membrane</keyword>